<dbReference type="Proteomes" id="UP000601587">
    <property type="component" value="Unassembled WGS sequence"/>
</dbReference>
<reference evidence="4 8" key="3">
    <citation type="submission" date="2016-10" db="EMBL/GenBank/DDBJ databases">
        <title>Complete genomic sequencing of Lactobacillus helveticus LH99 and comparative genome analysis.</title>
        <authorList>
            <person name="Li N."/>
            <person name="You C."/>
            <person name="Liu Z."/>
        </authorList>
    </citation>
    <scope>NUCLEOTIDE SEQUENCE [LARGE SCALE GENOMIC DNA]</scope>
    <source>
        <strain evidence="4 8">LH99</strain>
    </source>
</reference>
<reference evidence="2 6" key="1">
    <citation type="submission" date="2015-08" db="EMBL/GenBank/DDBJ databases">
        <title>Complete genome sequence of Lactobacillus helveticus CAUH18, a probiotic strain originated from koumiss.</title>
        <authorList>
            <person name="Yang Y."/>
            <person name="Hao Y."/>
        </authorList>
    </citation>
    <scope>NUCLEOTIDE SEQUENCE [LARGE SCALE GENOMIC DNA]</scope>
    <source>
        <strain evidence="2 6">CAUH18</strain>
    </source>
</reference>
<dbReference type="RefSeq" id="WP_003627237.1">
    <property type="nucleotide sequence ID" value="NZ_BLYW01000184.1"/>
</dbReference>
<dbReference type="EMBL" id="WCGB01000012">
    <property type="protein sequence ID" value="NRN91327.1"/>
    <property type="molecule type" value="Genomic_DNA"/>
</dbReference>
<keyword evidence="1" id="KW-0732">Signal</keyword>
<dbReference type="EMBL" id="CP015496">
    <property type="protein sequence ID" value="AUI73878.1"/>
    <property type="molecule type" value="Genomic_DNA"/>
</dbReference>
<dbReference type="AlphaFoldDB" id="A0A1B2IQW2"/>
<evidence type="ECO:0000313" key="9">
    <source>
        <dbReference type="Proteomes" id="UP000601587"/>
    </source>
</evidence>
<evidence type="ECO:0000256" key="1">
    <source>
        <dbReference type="SAM" id="SignalP"/>
    </source>
</evidence>
<dbReference type="EMBL" id="CP017982">
    <property type="protein sequence ID" value="AYE61039.1"/>
    <property type="molecule type" value="Genomic_DNA"/>
</dbReference>
<reference evidence="3" key="4">
    <citation type="journal article" date="2018" name="Front. Microbiol.">
        <title>Comparative Genomics of Completely Sequenced Lactobacillus helveticus Genomes Provides Insights into Strain-Specific Genes and Resolves Metagenomics Data Down to the Strain Level.</title>
        <authorList>
            <person name="Schmid M."/>
            <person name="Muri J."/>
            <person name="Melidis D."/>
            <person name="Varadarajan A.R."/>
            <person name="Somerville V."/>
            <person name="Wicki A."/>
            <person name="Moser A."/>
            <person name="Bourqui M."/>
            <person name="Wenzel C."/>
            <person name="Eugster-Meier E."/>
            <person name="Frey J.E."/>
            <person name="Irmler S."/>
            <person name="Ahrens C.H."/>
        </authorList>
    </citation>
    <scope>NUCLEOTIDE SEQUENCE</scope>
    <source>
        <strain evidence="3">FAM8105</strain>
    </source>
</reference>
<feature type="signal peptide" evidence="1">
    <location>
        <begin position="1"/>
        <end position="29"/>
    </location>
</feature>
<name>A0A1B2IQW2_LACHE</name>
<dbReference type="Proteomes" id="UP000234562">
    <property type="component" value="Chromosome"/>
</dbReference>
<sequence length="94" mass="10422">MKLKKIGIGLLMLAGAVAMLMAIPKQVSAASNGRSVSEQYATVVVDEYNVSLGKYVVDSSTTDPYVNLIGFDSEPLWQAYKNSMRKHHRKHHDN</sequence>
<evidence type="ECO:0000313" key="7">
    <source>
        <dbReference type="Proteomes" id="UP000234562"/>
    </source>
</evidence>
<evidence type="ECO:0000313" key="3">
    <source>
        <dbReference type="EMBL" id="AUI73878.1"/>
    </source>
</evidence>
<accession>A0A1B2IQW2</accession>
<evidence type="ECO:0000313" key="2">
    <source>
        <dbReference type="EMBL" id="ALI52127.1"/>
    </source>
</evidence>
<evidence type="ECO:0000313" key="5">
    <source>
        <dbReference type="EMBL" id="NRN91327.1"/>
    </source>
</evidence>
<dbReference type="EMBL" id="CP012381">
    <property type="protein sequence ID" value="ALI52127.1"/>
    <property type="molecule type" value="Genomic_DNA"/>
</dbReference>
<protein>
    <submittedName>
        <fullName evidence="5">Uncharacterized protein</fullName>
    </submittedName>
</protein>
<reference evidence="7" key="2">
    <citation type="submission" date="2016-05" db="EMBL/GenBank/DDBJ databases">
        <title>Genome sequence of Lactobacillus helveticus FAM8105.</title>
        <authorList>
            <person name="Ahrens C."/>
            <person name="Schmid M."/>
        </authorList>
    </citation>
    <scope>NUCLEOTIDE SEQUENCE [LARGE SCALE GENOMIC DNA]</scope>
    <source>
        <strain evidence="7">FAM8105</strain>
    </source>
</reference>
<evidence type="ECO:0000313" key="8">
    <source>
        <dbReference type="Proteomes" id="UP000267794"/>
    </source>
</evidence>
<organism evidence="5 9">
    <name type="scientific">Lactobacillus helveticus</name>
    <name type="common">Lactobacillus suntoryeus</name>
    <dbReference type="NCBI Taxonomy" id="1587"/>
    <lineage>
        <taxon>Bacteria</taxon>
        <taxon>Bacillati</taxon>
        <taxon>Bacillota</taxon>
        <taxon>Bacilli</taxon>
        <taxon>Lactobacillales</taxon>
        <taxon>Lactobacillaceae</taxon>
        <taxon>Lactobacillus</taxon>
    </lineage>
</organism>
<evidence type="ECO:0000313" key="4">
    <source>
        <dbReference type="EMBL" id="AYE61039.1"/>
    </source>
</evidence>
<evidence type="ECO:0000313" key="6">
    <source>
        <dbReference type="Proteomes" id="UP000063930"/>
    </source>
</evidence>
<reference evidence="5" key="5">
    <citation type="submission" date="2019-09" db="EMBL/GenBank/DDBJ databases">
        <title>Comparative genomic analysis of Lactobacillus helveticus.</title>
        <authorList>
            <person name="Zhang H."/>
            <person name="Chen Y."/>
            <person name="Zhong Z."/>
        </authorList>
    </citation>
    <scope>NUCLEOTIDE SEQUENCE</scope>
    <source>
        <strain evidence="5">IMAU50013</strain>
    </source>
</reference>
<gene>
    <name evidence="2" type="ORF">ALV80_02760</name>
    <name evidence="4" type="ORF">BC335_0511</name>
    <name evidence="5" type="ORF">IMAU50013_00858</name>
    <name evidence="3" type="ORF">Lh8105_02960</name>
</gene>
<dbReference type="Proteomes" id="UP000267794">
    <property type="component" value="Chromosome"/>
</dbReference>
<dbReference type="Proteomes" id="UP000063930">
    <property type="component" value="Chromosome"/>
</dbReference>
<proteinExistence type="predicted"/>
<feature type="chain" id="PRO_5015060752" evidence="1">
    <location>
        <begin position="30"/>
        <end position="94"/>
    </location>
</feature>